<feature type="region of interest" description="Disordered" evidence="1">
    <location>
        <begin position="589"/>
        <end position="638"/>
    </location>
</feature>
<accession>A0A0L0FN07</accession>
<keyword evidence="3" id="KW-1185">Reference proteome</keyword>
<feature type="region of interest" description="Disordered" evidence="1">
    <location>
        <begin position="456"/>
        <end position="493"/>
    </location>
</feature>
<evidence type="ECO:0000313" key="2">
    <source>
        <dbReference type="EMBL" id="KNC77886.1"/>
    </source>
</evidence>
<proteinExistence type="predicted"/>
<dbReference type="EMBL" id="KQ242609">
    <property type="protein sequence ID" value="KNC77886.1"/>
    <property type="molecule type" value="Genomic_DNA"/>
</dbReference>
<feature type="compositionally biased region" description="Polar residues" evidence="1">
    <location>
        <begin position="307"/>
        <end position="322"/>
    </location>
</feature>
<feature type="compositionally biased region" description="Polar residues" evidence="1">
    <location>
        <begin position="608"/>
        <end position="621"/>
    </location>
</feature>
<feature type="region of interest" description="Disordered" evidence="1">
    <location>
        <begin position="81"/>
        <end position="116"/>
    </location>
</feature>
<organism evidence="2 3">
    <name type="scientific">Sphaeroforma arctica JP610</name>
    <dbReference type="NCBI Taxonomy" id="667725"/>
    <lineage>
        <taxon>Eukaryota</taxon>
        <taxon>Ichthyosporea</taxon>
        <taxon>Ichthyophonida</taxon>
        <taxon>Sphaeroforma</taxon>
    </lineage>
</organism>
<evidence type="ECO:0000256" key="1">
    <source>
        <dbReference type="SAM" id="MobiDB-lite"/>
    </source>
</evidence>
<feature type="compositionally biased region" description="Polar residues" evidence="1">
    <location>
        <begin position="86"/>
        <end position="97"/>
    </location>
</feature>
<evidence type="ECO:0000313" key="3">
    <source>
        <dbReference type="Proteomes" id="UP000054560"/>
    </source>
</evidence>
<dbReference type="Proteomes" id="UP000054560">
    <property type="component" value="Unassembled WGS sequence"/>
</dbReference>
<feature type="region of interest" description="Disordered" evidence="1">
    <location>
        <begin position="307"/>
        <end position="331"/>
    </location>
</feature>
<protein>
    <submittedName>
        <fullName evidence="2">Uncharacterized protein</fullName>
    </submittedName>
</protein>
<dbReference type="RefSeq" id="XP_014151788.1">
    <property type="nucleotide sequence ID" value="XM_014296313.1"/>
</dbReference>
<name>A0A0L0FN07_9EUKA</name>
<dbReference type="GeneID" id="25910171"/>
<gene>
    <name evidence="2" type="ORF">SARC_09667</name>
</gene>
<reference evidence="2 3" key="1">
    <citation type="submission" date="2011-02" db="EMBL/GenBank/DDBJ databases">
        <title>The Genome Sequence of Sphaeroforma arctica JP610.</title>
        <authorList>
            <consortium name="The Broad Institute Genome Sequencing Platform"/>
            <person name="Russ C."/>
            <person name="Cuomo C."/>
            <person name="Young S.K."/>
            <person name="Zeng Q."/>
            <person name="Gargeya S."/>
            <person name="Alvarado L."/>
            <person name="Berlin A."/>
            <person name="Chapman S.B."/>
            <person name="Chen Z."/>
            <person name="Freedman E."/>
            <person name="Gellesch M."/>
            <person name="Goldberg J."/>
            <person name="Griggs A."/>
            <person name="Gujja S."/>
            <person name="Heilman E."/>
            <person name="Heiman D."/>
            <person name="Howarth C."/>
            <person name="Mehta T."/>
            <person name="Neiman D."/>
            <person name="Pearson M."/>
            <person name="Roberts A."/>
            <person name="Saif S."/>
            <person name="Shea T."/>
            <person name="Shenoy N."/>
            <person name="Sisk P."/>
            <person name="Stolte C."/>
            <person name="Sykes S."/>
            <person name="White J."/>
            <person name="Yandava C."/>
            <person name="Burger G."/>
            <person name="Gray M.W."/>
            <person name="Holland P.W.H."/>
            <person name="King N."/>
            <person name="Lang F.B.F."/>
            <person name="Roger A.J."/>
            <person name="Ruiz-Trillo I."/>
            <person name="Haas B."/>
            <person name="Nusbaum C."/>
            <person name="Birren B."/>
        </authorList>
    </citation>
    <scope>NUCLEOTIDE SEQUENCE [LARGE SCALE GENOMIC DNA]</scope>
    <source>
        <strain evidence="2 3">JP610</strain>
    </source>
</reference>
<sequence>MHILKALSTAYDVLMGKVSTGGGASDSYSHASMSQTMNRTMNSPMHTGKGTDTHTQANAAPNNCPSAQMDTESVAAIKARTDANFEETTGTRTQSSKDGAKGKYTSNKASSNGGAGLKVLESGRSATANTRTNEVAQLLAASAKSDTRAQVAADIVGLCDRTTRGGGTMTRSTANTDADTKQAMTGVYSHIGAGASQQSGKAADKHGGCSAAAEVGSAYMGASVAGDRKGLGRSPMRSLIVLFSHSVAQLELARVEEMDKERVRAQRMAFEAAQCVCKCVCTVCVDSGEAASGSKYVTKDCGDSGSADTINGNEANKNVGTDTDTEKRTPQEPFNMLNNVLRPRIPSRSHGNGRARGRSETDLTQLITGPVMAVHRDLRVLILADVYMLLQGLSPLTGEAASASLQLPEFRPVSNRFSTITSTASRHGINVSYERLLQDLDRTMVHILEPLCQADTLSNDTQPDAPANITGRTNDPPHSIPHTHAHASRSVSAREATIGPSDLCLGKASYCLGLYYFNQQGALDVAREWMQLSLNTFYPHSDATCDAARLPKELSVPLRDDYEGGLGYQHNHNTHAATLAENERYSAGLTTTRTGTDPPTPTRARTRQNAQHTRGLATNPSIGKKHTKGKGGKLWSGASPQTRNAIMCIAGGCEKDAEVDARSGCHGDEAKGAAESGAETSLHVGLSNAAKESTLNITCGDVRKSARCSAENQIGECAHTSVGGERGGCRACAPLTTGLLVAVPYPQLGYTALKAHGETLVALERHTEALDVMSLGRGVHAALYFSAGDVGLMRNLACLYSYQADDCNTSSSRKSLWVDRAVECYTMVLTECAKRHRTNETAQCVHELARLQSRHMRHEGEVTTLSNGLRTIDRLTRAQKQKRQTLSTTPVITIPILEPSVGSLPTGPGGCHAMPCIHENMEDTTLANVHAPLASPSTLSTDAANGRRHSVGVCSGPTADHSTCTAATSGFDSGFFGSPRTQCNVPSPSPALAWGWLTVGASAISVKLCVELAEAMMAQGSYETAAVCLETLLNGSSSACASTTRSTRASLQPSTSKSSVSGFSMGGLNIGLSTVSTTNSSHAHSNTSASPGVGANGGQMAGSNGSAGVKSVAMSYLSPTSRAKVKHTLALCFMRKRWLREAMSLLLIGSQDVYRHSNCTQCLVGERPKPMPRTVQSQRWMKSQSLLVKVFMLAGEWGRAVATCDALLSVCGAAGGMNAVRMKILKRKGTALRKWALTSGGGGCMGLADTRVTDLYDHLSVQEMLAVSAESLRTAMELYVAAGDEVRAAKCVQALTRTTLEMIFVPVVVQGCAAETVLAMCGNGSISSNLQTIRNDAEWALSELLRLTAHPIHLIGAQLSLAEYWVIHAHTMRQAKTLEQDMSRYVEAVADAQNRTLVYWNECKDLLVALVVTNKGLVPWDTRADNRSAEKVCVLAGGVSG</sequence>